<keyword evidence="1" id="KW-1133">Transmembrane helix</keyword>
<evidence type="ECO:0000313" key="2">
    <source>
        <dbReference type="EMBL" id="MBX63014.1"/>
    </source>
</evidence>
<reference evidence="2" key="1">
    <citation type="submission" date="2018-02" db="EMBL/GenBank/DDBJ databases">
        <title>Rhizophora mucronata_Transcriptome.</title>
        <authorList>
            <person name="Meera S.P."/>
            <person name="Sreeshan A."/>
            <person name="Augustine A."/>
        </authorList>
    </citation>
    <scope>NUCLEOTIDE SEQUENCE</scope>
    <source>
        <tissue evidence="2">Leaf</tissue>
    </source>
</reference>
<name>A0A2P2Q7T8_RHIMU</name>
<keyword evidence="1" id="KW-0812">Transmembrane</keyword>
<organism evidence="2">
    <name type="scientific">Rhizophora mucronata</name>
    <name type="common">Asiatic mangrove</name>
    <dbReference type="NCBI Taxonomy" id="61149"/>
    <lineage>
        <taxon>Eukaryota</taxon>
        <taxon>Viridiplantae</taxon>
        <taxon>Streptophyta</taxon>
        <taxon>Embryophyta</taxon>
        <taxon>Tracheophyta</taxon>
        <taxon>Spermatophyta</taxon>
        <taxon>Magnoliopsida</taxon>
        <taxon>eudicotyledons</taxon>
        <taxon>Gunneridae</taxon>
        <taxon>Pentapetalae</taxon>
        <taxon>rosids</taxon>
        <taxon>fabids</taxon>
        <taxon>Malpighiales</taxon>
        <taxon>Rhizophoraceae</taxon>
        <taxon>Rhizophora</taxon>
    </lineage>
</organism>
<accession>A0A2P2Q7T8</accession>
<keyword evidence="1" id="KW-0472">Membrane</keyword>
<dbReference type="EMBL" id="GGEC01082530">
    <property type="protein sequence ID" value="MBX63014.1"/>
    <property type="molecule type" value="Transcribed_RNA"/>
</dbReference>
<dbReference type="AlphaFoldDB" id="A0A2P2Q7T8"/>
<sequence>MIGPSTAMCRGEANAMQCSTFHFVAIRSFTITSFGTFISVYLAIPFKTINGAFVQSICTCLINKANSHLGMTAASRD</sequence>
<protein>
    <submittedName>
        <fullName evidence="2">Uncharacterized protein</fullName>
    </submittedName>
</protein>
<feature type="transmembrane region" description="Helical" evidence="1">
    <location>
        <begin position="20"/>
        <end position="44"/>
    </location>
</feature>
<proteinExistence type="predicted"/>
<evidence type="ECO:0000256" key="1">
    <source>
        <dbReference type="SAM" id="Phobius"/>
    </source>
</evidence>